<dbReference type="KEGG" id="ftj:FTUN_1785"/>
<keyword evidence="3" id="KW-1185">Reference proteome</keyword>
<protein>
    <recommendedName>
        <fullName evidence="1">RNA polymerase sigma-70 region 2 domain-containing protein</fullName>
    </recommendedName>
</protein>
<dbReference type="RefSeq" id="WP_171470301.1">
    <property type="nucleotide sequence ID" value="NZ_CP053452.2"/>
</dbReference>
<dbReference type="InterPro" id="IPR013325">
    <property type="entry name" value="RNA_pol_sigma_r2"/>
</dbReference>
<dbReference type="GO" id="GO:0006352">
    <property type="term" value="P:DNA-templated transcription initiation"/>
    <property type="evidence" value="ECO:0007669"/>
    <property type="project" value="InterPro"/>
</dbReference>
<accession>A0A6M5YJW5</accession>
<dbReference type="AlphaFoldDB" id="A0A6M5YJW5"/>
<feature type="domain" description="RNA polymerase sigma-70 region 2" evidence="1">
    <location>
        <begin position="37"/>
        <end position="74"/>
    </location>
</feature>
<evidence type="ECO:0000313" key="3">
    <source>
        <dbReference type="Proteomes" id="UP000503447"/>
    </source>
</evidence>
<sequence length="76" mass="8263">MRSAAALCRHLTTDRRTDGELLAAFVAGPSEDAFAELVRRHGPLVCGACRRLLPDPADAEDAFQATFLILVRRARG</sequence>
<dbReference type="EMBL" id="CP053452">
    <property type="protein sequence ID" value="QJW94265.1"/>
    <property type="molecule type" value="Genomic_DNA"/>
</dbReference>
<proteinExistence type="predicted"/>
<evidence type="ECO:0000259" key="1">
    <source>
        <dbReference type="Pfam" id="PF04542"/>
    </source>
</evidence>
<reference evidence="3" key="1">
    <citation type="submission" date="2020-05" db="EMBL/GenBank/DDBJ databases">
        <title>Frigoriglobus tundricola gen. nov., sp. nov., a psychrotolerant cellulolytic planctomycete of the family Gemmataceae with two divergent copies of 16S rRNA gene.</title>
        <authorList>
            <person name="Kulichevskaya I.S."/>
            <person name="Ivanova A.A."/>
            <person name="Naumoff D.G."/>
            <person name="Beletsky A.V."/>
            <person name="Rijpstra W.I.C."/>
            <person name="Sinninghe Damste J.S."/>
            <person name="Mardanov A.V."/>
            <person name="Ravin N.V."/>
            <person name="Dedysh S.N."/>
        </authorList>
    </citation>
    <scope>NUCLEOTIDE SEQUENCE [LARGE SCALE GENOMIC DNA]</scope>
    <source>
        <strain evidence="3">PL17</strain>
    </source>
</reference>
<organism evidence="2 3">
    <name type="scientific">Frigoriglobus tundricola</name>
    <dbReference type="NCBI Taxonomy" id="2774151"/>
    <lineage>
        <taxon>Bacteria</taxon>
        <taxon>Pseudomonadati</taxon>
        <taxon>Planctomycetota</taxon>
        <taxon>Planctomycetia</taxon>
        <taxon>Gemmatales</taxon>
        <taxon>Gemmataceae</taxon>
        <taxon>Frigoriglobus</taxon>
    </lineage>
</organism>
<name>A0A6M5YJW5_9BACT</name>
<evidence type="ECO:0000313" key="2">
    <source>
        <dbReference type="EMBL" id="QJW94265.1"/>
    </source>
</evidence>
<dbReference type="Gene3D" id="1.10.1740.10">
    <property type="match status" value="1"/>
</dbReference>
<dbReference type="SUPFAM" id="SSF88946">
    <property type="entry name" value="Sigma2 domain of RNA polymerase sigma factors"/>
    <property type="match status" value="1"/>
</dbReference>
<dbReference type="Proteomes" id="UP000503447">
    <property type="component" value="Chromosome"/>
</dbReference>
<dbReference type="InterPro" id="IPR007627">
    <property type="entry name" value="RNA_pol_sigma70_r2"/>
</dbReference>
<dbReference type="GO" id="GO:0003700">
    <property type="term" value="F:DNA-binding transcription factor activity"/>
    <property type="evidence" value="ECO:0007669"/>
    <property type="project" value="InterPro"/>
</dbReference>
<gene>
    <name evidence="2" type="ORF">FTUN_1785</name>
</gene>
<dbReference type="Pfam" id="PF04542">
    <property type="entry name" value="Sigma70_r2"/>
    <property type="match status" value="1"/>
</dbReference>